<evidence type="ECO:0000256" key="6">
    <source>
        <dbReference type="ARBA" id="ARBA00022958"/>
    </source>
</evidence>
<reference evidence="14 15" key="1">
    <citation type="journal article" date="2014" name="Genome Announc.">
        <title>Genome Sequence and Methylome of Soil Bacterium Gemmatirosa kalamazoonensis KBS708T, a Member of the Rarely Cultivated Gemmatimonadetes Phylum.</title>
        <authorList>
            <person name="Debruyn J.M."/>
            <person name="Radosevich M."/>
            <person name="Wommack K.E."/>
            <person name="Polson S.W."/>
            <person name="Hauser L.J."/>
            <person name="Fawaz M.N."/>
            <person name="Korlach J."/>
            <person name="Tsai Y.C."/>
        </authorList>
    </citation>
    <scope>NUCLEOTIDE SEQUENCE [LARGE SCALE GENOMIC DNA]</scope>
    <source>
        <strain evidence="14 15">KBS708</strain>
    </source>
</reference>
<sequence length="338" mass="36970">MTASPDDRAPLPPPPPPTERPFTDLGFGRVVAQQVRGRFLTHDGEPTSRKYGVGAQRLERAYLRALNASWPTFLAWALGALLLLNGCFALVYLALGPAALDGTAGLGLDDPFLRALWFSVSEFTTTGAGSVHTVGPTAAWLVVFESFFGPFVLVTTAGLLIARLTRPRMRLRFSESAVVAPYEGGRGLMFRMVNVQPGEVSDVQVRASLILFEQSDGKRERNFYPLALERNSVDLFTLHWTVVHPIDAESPLRGATPDSLRAAEAELLVLVNAHEETFSTRVTARASYTWSEIRWDAKFASVFATSPDGALAIDVERLDRLERLEPGSTSTPAASELR</sequence>
<feature type="region of interest" description="Disordered" evidence="11">
    <location>
        <begin position="1"/>
        <end position="24"/>
    </location>
</feature>
<dbReference type="GO" id="GO:0034765">
    <property type="term" value="P:regulation of monoatomic ion transmembrane transport"/>
    <property type="evidence" value="ECO:0007669"/>
    <property type="project" value="TreeGrafter"/>
</dbReference>
<comment type="subcellular location">
    <subcellularLocation>
        <location evidence="1">Membrane</location>
        <topology evidence="1">Multi-pass membrane protein</topology>
    </subcellularLocation>
</comment>
<keyword evidence="2" id="KW-0813">Transport</keyword>
<dbReference type="STRING" id="861299.J421_2236"/>
<keyword evidence="8" id="KW-0406">Ion transport</keyword>
<evidence type="ECO:0000256" key="10">
    <source>
        <dbReference type="ARBA" id="ARBA00023303"/>
    </source>
</evidence>
<feature type="compositionally biased region" description="Pro residues" evidence="11">
    <location>
        <begin position="10"/>
        <end position="19"/>
    </location>
</feature>
<keyword evidence="15" id="KW-1185">Reference proteome</keyword>
<evidence type="ECO:0000256" key="9">
    <source>
        <dbReference type="ARBA" id="ARBA00023136"/>
    </source>
</evidence>
<dbReference type="GO" id="GO:1990573">
    <property type="term" value="P:potassium ion import across plasma membrane"/>
    <property type="evidence" value="ECO:0007669"/>
    <property type="project" value="TreeGrafter"/>
</dbReference>
<feature type="transmembrane region" description="Helical" evidence="12">
    <location>
        <begin position="73"/>
        <end position="95"/>
    </location>
</feature>
<feature type="domain" description="Inward rectifier potassium channel C-terminal" evidence="13">
    <location>
        <begin position="171"/>
        <end position="328"/>
    </location>
</feature>
<dbReference type="InterPro" id="IPR016449">
    <property type="entry name" value="K_chnl_inward-rec_Kir"/>
</dbReference>
<dbReference type="Proteomes" id="UP000019151">
    <property type="component" value="Chromosome"/>
</dbReference>
<keyword evidence="4 12" id="KW-0812">Transmembrane</keyword>
<evidence type="ECO:0000256" key="5">
    <source>
        <dbReference type="ARBA" id="ARBA00022882"/>
    </source>
</evidence>
<accession>W0RK34</accession>
<dbReference type="SUPFAM" id="SSF81296">
    <property type="entry name" value="E set domains"/>
    <property type="match status" value="1"/>
</dbReference>
<dbReference type="PANTHER" id="PTHR11767:SF102">
    <property type="entry name" value="INWARDLY RECTIFYING POTASSIUM CHANNEL 1, ISOFORM F"/>
    <property type="match status" value="1"/>
</dbReference>
<evidence type="ECO:0000256" key="12">
    <source>
        <dbReference type="SAM" id="Phobius"/>
    </source>
</evidence>
<name>W0RK34_9BACT</name>
<keyword evidence="6" id="KW-0630">Potassium</keyword>
<evidence type="ECO:0000256" key="2">
    <source>
        <dbReference type="ARBA" id="ARBA00022448"/>
    </source>
</evidence>
<dbReference type="SUPFAM" id="SSF81324">
    <property type="entry name" value="Voltage-gated potassium channels"/>
    <property type="match status" value="1"/>
</dbReference>
<keyword evidence="5" id="KW-0851">Voltage-gated channel</keyword>
<dbReference type="GO" id="GO:0005886">
    <property type="term" value="C:plasma membrane"/>
    <property type="evidence" value="ECO:0007669"/>
    <property type="project" value="TreeGrafter"/>
</dbReference>
<feature type="transmembrane region" description="Helical" evidence="12">
    <location>
        <begin position="138"/>
        <end position="162"/>
    </location>
</feature>
<evidence type="ECO:0000256" key="1">
    <source>
        <dbReference type="ARBA" id="ARBA00004141"/>
    </source>
</evidence>
<dbReference type="KEGG" id="gba:J421_2236"/>
<gene>
    <name evidence="14" type="ORF">J421_2236</name>
</gene>
<dbReference type="Gene3D" id="1.10.287.70">
    <property type="match status" value="1"/>
</dbReference>
<protein>
    <submittedName>
        <fullName evidence="14">Potassium channel, inwardly rectifying, Kir</fullName>
    </submittedName>
</protein>
<evidence type="ECO:0000256" key="8">
    <source>
        <dbReference type="ARBA" id="ARBA00023065"/>
    </source>
</evidence>
<dbReference type="eggNOG" id="COG0395">
    <property type="taxonomic scope" value="Bacteria"/>
</dbReference>
<keyword evidence="3" id="KW-0633">Potassium transport</keyword>
<dbReference type="OrthoDB" id="9813518at2"/>
<evidence type="ECO:0000256" key="3">
    <source>
        <dbReference type="ARBA" id="ARBA00022538"/>
    </source>
</evidence>
<dbReference type="RefSeq" id="WP_025411259.1">
    <property type="nucleotide sequence ID" value="NZ_CP007128.1"/>
</dbReference>
<dbReference type="InParanoid" id="W0RK34"/>
<dbReference type="Pfam" id="PF17655">
    <property type="entry name" value="IRK_C"/>
    <property type="match status" value="1"/>
</dbReference>
<dbReference type="InterPro" id="IPR041647">
    <property type="entry name" value="IRK_C"/>
</dbReference>
<evidence type="ECO:0000313" key="14">
    <source>
        <dbReference type="EMBL" id="AHG89773.1"/>
    </source>
</evidence>
<dbReference type="InterPro" id="IPR013518">
    <property type="entry name" value="K_chnl_inward-rec_Kir_cyto"/>
</dbReference>
<dbReference type="PANTHER" id="PTHR11767">
    <property type="entry name" value="INWARD RECTIFIER POTASSIUM CHANNEL"/>
    <property type="match status" value="1"/>
</dbReference>
<dbReference type="InterPro" id="IPR014756">
    <property type="entry name" value="Ig_E-set"/>
</dbReference>
<evidence type="ECO:0000259" key="13">
    <source>
        <dbReference type="Pfam" id="PF17655"/>
    </source>
</evidence>
<organism evidence="14 15">
    <name type="scientific">Gemmatirosa kalamazoonensis</name>
    <dbReference type="NCBI Taxonomy" id="861299"/>
    <lineage>
        <taxon>Bacteria</taxon>
        <taxon>Pseudomonadati</taxon>
        <taxon>Gemmatimonadota</taxon>
        <taxon>Gemmatimonadia</taxon>
        <taxon>Gemmatimonadales</taxon>
        <taxon>Gemmatimonadaceae</taxon>
        <taxon>Gemmatirosa</taxon>
    </lineage>
</organism>
<dbReference type="GO" id="GO:0034702">
    <property type="term" value="C:monoatomic ion channel complex"/>
    <property type="evidence" value="ECO:0007669"/>
    <property type="project" value="UniProtKB-KW"/>
</dbReference>
<evidence type="ECO:0000256" key="4">
    <source>
        <dbReference type="ARBA" id="ARBA00022692"/>
    </source>
</evidence>
<evidence type="ECO:0000256" key="7">
    <source>
        <dbReference type="ARBA" id="ARBA00022989"/>
    </source>
</evidence>
<proteinExistence type="predicted"/>
<dbReference type="EMBL" id="CP007128">
    <property type="protein sequence ID" value="AHG89773.1"/>
    <property type="molecule type" value="Genomic_DNA"/>
</dbReference>
<dbReference type="HOGENOM" id="CLU_022738_2_0_0"/>
<keyword evidence="7 12" id="KW-1133">Transmembrane helix</keyword>
<keyword evidence="10 14" id="KW-0407">Ion channel</keyword>
<keyword evidence="9 12" id="KW-0472">Membrane</keyword>
<dbReference type="Gene3D" id="2.60.40.1400">
    <property type="entry name" value="G protein-activated inward rectifier potassium channel 1"/>
    <property type="match status" value="1"/>
</dbReference>
<evidence type="ECO:0000256" key="11">
    <source>
        <dbReference type="SAM" id="MobiDB-lite"/>
    </source>
</evidence>
<evidence type="ECO:0000313" key="15">
    <source>
        <dbReference type="Proteomes" id="UP000019151"/>
    </source>
</evidence>
<dbReference type="AlphaFoldDB" id="W0RK34"/>
<dbReference type="GO" id="GO:0005242">
    <property type="term" value="F:inward rectifier potassium channel activity"/>
    <property type="evidence" value="ECO:0007669"/>
    <property type="project" value="InterPro"/>
</dbReference>